<comment type="cofactor">
    <cofactor evidence="1">
        <name>FAD</name>
        <dbReference type="ChEBI" id="CHEBI:57692"/>
    </cofactor>
</comment>
<accession>G8YUL9</accession>
<evidence type="ECO:0000259" key="9">
    <source>
        <dbReference type="Pfam" id="PF01266"/>
    </source>
</evidence>
<name>G8YUL9_PICSO</name>
<dbReference type="Proteomes" id="UP000005222">
    <property type="component" value="Chromosome A"/>
</dbReference>
<dbReference type="Gene3D" id="3.30.9.10">
    <property type="entry name" value="D-Amino Acid Oxidase, subunit A, domain 2"/>
    <property type="match status" value="1"/>
</dbReference>
<proteinExistence type="inferred from homology"/>
<reference evidence="10 11" key="1">
    <citation type="journal article" date="2012" name="G3 (Bethesda)">
        <title>Pichia sorbitophila, an interspecies yeast hybrid reveals early steps of genome resolution following polyploidization.</title>
        <authorList>
            <person name="Leh Louis V."/>
            <person name="Despons L."/>
            <person name="Friedrich A."/>
            <person name="Martin T."/>
            <person name="Durrens P."/>
            <person name="Casaregola S."/>
            <person name="Neuveglise C."/>
            <person name="Fairhead C."/>
            <person name="Marck C."/>
            <person name="Cruz J.A."/>
            <person name="Straub M.L."/>
            <person name="Kugler V."/>
            <person name="Sacerdot C."/>
            <person name="Uzunov Z."/>
            <person name="Thierry A."/>
            <person name="Weiss S."/>
            <person name="Bleykasten C."/>
            <person name="De Montigny J."/>
            <person name="Jacques N."/>
            <person name="Jung P."/>
            <person name="Lemaire M."/>
            <person name="Mallet S."/>
            <person name="Morel G."/>
            <person name="Richard G.F."/>
            <person name="Sarkar A."/>
            <person name="Savel G."/>
            <person name="Schacherer J."/>
            <person name="Seret M.L."/>
            <person name="Talla E."/>
            <person name="Samson G."/>
            <person name="Jubin C."/>
            <person name="Poulain J."/>
            <person name="Vacherie B."/>
            <person name="Barbe V."/>
            <person name="Pelletier E."/>
            <person name="Sherman D.J."/>
            <person name="Westhof E."/>
            <person name="Weissenbach J."/>
            <person name="Baret P.V."/>
            <person name="Wincker P."/>
            <person name="Gaillardin C."/>
            <person name="Dujon B."/>
            <person name="Souciet J.L."/>
        </authorList>
    </citation>
    <scope>NUCLEOTIDE SEQUENCE [LARGE SCALE GENOMIC DNA]</scope>
    <source>
        <strain evidence="11">ATCC MYA-4447 / BCRC 22081 / CBS 7064 / NBRC 10061 / NRRL Y-12695</strain>
    </source>
</reference>
<dbReference type="EC" id="1.1.99.2" evidence="7"/>
<feature type="domain" description="FAD dependent oxidoreductase" evidence="9">
    <location>
        <begin position="35"/>
        <end position="412"/>
    </location>
</feature>
<evidence type="ECO:0000256" key="5">
    <source>
        <dbReference type="ARBA" id="ARBA00036066"/>
    </source>
</evidence>
<dbReference type="OrthoDB" id="498204at2759"/>
<dbReference type="PANTHER" id="PTHR43104:SF4">
    <property type="entry name" value="L-2-HYDROXYGLUTARATE DEHYDROGENASE, MITOCHONDRIAL"/>
    <property type="match status" value="1"/>
</dbReference>
<evidence type="ECO:0000256" key="1">
    <source>
        <dbReference type="ARBA" id="ARBA00001974"/>
    </source>
</evidence>
<comment type="catalytic activity">
    <reaction evidence="5">
        <text>(S)-2-hydroxyglutarate + A = 2-oxoglutarate + AH2</text>
        <dbReference type="Rhea" id="RHEA:21252"/>
        <dbReference type="ChEBI" id="CHEBI:13193"/>
        <dbReference type="ChEBI" id="CHEBI:16782"/>
        <dbReference type="ChEBI" id="CHEBI:16810"/>
        <dbReference type="ChEBI" id="CHEBI:17499"/>
        <dbReference type="EC" id="1.1.99.2"/>
    </reaction>
</comment>
<evidence type="ECO:0000256" key="7">
    <source>
        <dbReference type="ARBA" id="ARBA00038878"/>
    </source>
</evidence>
<dbReference type="eggNOG" id="KOG2665">
    <property type="taxonomic scope" value="Eukaryota"/>
</dbReference>
<dbReference type="SUPFAM" id="SSF51905">
    <property type="entry name" value="FAD/NAD(P)-binding domain"/>
    <property type="match status" value="1"/>
</dbReference>
<gene>
    <name evidence="10" type="primary">Piso0_000134</name>
    <name evidence="10" type="ORF">GNLVRS01_PISO0A02750g</name>
</gene>
<dbReference type="AlphaFoldDB" id="G8YUL9"/>
<protein>
    <recommendedName>
        <fullName evidence="8">L-2-hydroxyglutarate dehydrogenase, mitochondrial</fullName>
        <ecNumber evidence="7">1.1.99.2</ecNumber>
    </recommendedName>
</protein>
<keyword evidence="4" id="KW-0560">Oxidoreductase</keyword>
<organism evidence="10 11">
    <name type="scientific">Pichia sorbitophila (strain ATCC MYA-4447 / BCRC 22081 / CBS 7064 / NBRC 10061 / NRRL Y-12695)</name>
    <name type="common">Hybrid yeast</name>
    <dbReference type="NCBI Taxonomy" id="559304"/>
    <lineage>
        <taxon>Eukaryota</taxon>
        <taxon>Fungi</taxon>
        <taxon>Dikarya</taxon>
        <taxon>Ascomycota</taxon>
        <taxon>Saccharomycotina</taxon>
        <taxon>Pichiomycetes</taxon>
        <taxon>Debaryomycetaceae</taxon>
        <taxon>Millerozyma</taxon>
    </lineage>
</organism>
<dbReference type="STRING" id="559304.G8YUL9"/>
<dbReference type="EMBL" id="FO082059">
    <property type="protein sequence ID" value="CCE72552.1"/>
    <property type="molecule type" value="Genomic_DNA"/>
</dbReference>
<dbReference type="OMA" id="EYTIHPR"/>
<dbReference type="PANTHER" id="PTHR43104">
    <property type="entry name" value="L-2-HYDROXYGLUTARATE DEHYDROGENASE, MITOCHONDRIAL"/>
    <property type="match status" value="1"/>
</dbReference>
<keyword evidence="3" id="KW-0274">FAD</keyword>
<dbReference type="InterPro" id="IPR006076">
    <property type="entry name" value="FAD-dep_OxRdtase"/>
</dbReference>
<keyword evidence="11" id="KW-1185">Reference proteome</keyword>
<dbReference type="Pfam" id="PF01266">
    <property type="entry name" value="DAO"/>
    <property type="match status" value="1"/>
</dbReference>
<sequence length="415" mass="46056">MVFFTRRVHQLVNNSLCSLRYLHRSSARSAEFSHAVIGGGIVGVAIGSELQSTNGNNVLLLEKNASLGEETTSRNSEVIHAGLYYPKDTLKGSLCIRGKNKIYNAERSGQFQVPLKQCGKLVVAQSEQEKEYLEKLYEHSRDMDVPVEMLSKKEVAASSPLIQANSAALHSSSTGIISAHDYLLYFQTVLENEGGTIGLNTEVIDINFNPNIPEYRLVLRESSSKEEFEITADNVINAAGLYAQKISNLLLPEERHMKSYFAKGTYFSYSPQVPMSSGKITSKLIYPCPNPNASSLGTHLTLDLGGQLRFGPDLEWLNITDADDIDYSPSPKNIGEAYKAITTYFPSIRENDLQPSYTGVRPKLVSAEENKARFQDFMIREEEGFPGFVNLMGIESPGLTASWAIADYVKDLYHK</sequence>
<evidence type="ECO:0000256" key="4">
    <source>
        <dbReference type="ARBA" id="ARBA00023002"/>
    </source>
</evidence>
<dbReference type="GO" id="GO:0047545">
    <property type="term" value="F:(S)-2-hydroxyglutarate dehydrogenase activity"/>
    <property type="evidence" value="ECO:0007669"/>
    <property type="project" value="UniProtKB-EC"/>
</dbReference>
<dbReference type="InterPro" id="IPR036188">
    <property type="entry name" value="FAD/NAD-bd_sf"/>
</dbReference>
<evidence type="ECO:0000313" key="10">
    <source>
        <dbReference type="EMBL" id="CCE72552.1"/>
    </source>
</evidence>
<dbReference type="Gene3D" id="3.50.50.60">
    <property type="entry name" value="FAD/NAD(P)-binding domain"/>
    <property type="match status" value="1"/>
</dbReference>
<dbReference type="InParanoid" id="G8YUL9"/>
<dbReference type="HOGENOM" id="CLU_024775_1_0_1"/>
<keyword evidence="2" id="KW-0285">Flavoprotein</keyword>
<comment type="similarity">
    <text evidence="6">Belongs to the L2HGDH family.</text>
</comment>
<evidence type="ECO:0000313" key="11">
    <source>
        <dbReference type="Proteomes" id="UP000005222"/>
    </source>
</evidence>
<evidence type="ECO:0000256" key="2">
    <source>
        <dbReference type="ARBA" id="ARBA00022630"/>
    </source>
</evidence>
<evidence type="ECO:0000256" key="6">
    <source>
        <dbReference type="ARBA" id="ARBA00037941"/>
    </source>
</evidence>
<evidence type="ECO:0000256" key="3">
    <source>
        <dbReference type="ARBA" id="ARBA00022827"/>
    </source>
</evidence>
<evidence type="ECO:0000256" key="8">
    <source>
        <dbReference type="ARBA" id="ARBA00041137"/>
    </source>
</evidence>